<comment type="caution">
    <text evidence="1">The sequence shown here is derived from an EMBL/GenBank/DDBJ whole genome shotgun (WGS) entry which is preliminary data.</text>
</comment>
<organism evidence="1 2">
    <name type="scientific">Phlebia brevispora</name>
    <dbReference type="NCBI Taxonomy" id="194682"/>
    <lineage>
        <taxon>Eukaryota</taxon>
        <taxon>Fungi</taxon>
        <taxon>Dikarya</taxon>
        <taxon>Basidiomycota</taxon>
        <taxon>Agaricomycotina</taxon>
        <taxon>Agaricomycetes</taxon>
        <taxon>Polyporales</taxon>
        <taxon>Meruliaceae</taxon>
        <taxon>Phlebia</taxon>
    </lineage>
</organism>
<dbReference type="EMBL" id="JANHOG010000116">
    <property type="protein sequence ID" value="KAJ3558006.1"/>
    <property type="molecule type" value="Genomic_DNA"/>
</dbReference>
<accession>A0ACC1TCL8</accession>
<evidence type="ECO:0000313" key="1">
    <source>
        <dbReference type="EMBL" id="KAJ3558006.1"/>
    </source>
</evidence>
<evidence type="ECO:0000313" key="2">
    <source>
        <dbReference type="Proteomes" id="UP001148662"/>
    </source>
</evidence>
<gene>
    <name evidence="1" type="ORF">NM688_g1163</name>
</gene>
<sequence length="383" mass="42457">MTDSQHVLLSSPTKYNIEDSNIALLGSDLEKTVREHAGDKETAWEEAEKAPGTQIWRVEKFAVKIWPKERFGSFYDGDSYIVLHTYKKTHDTEQLSYNLHFWIGAESTQDEAGTAAYKAVELDDHLGGQPVQYREIQGFESPTFISYFHPFLCLRGGVSTGFHHVSSLPPDNTKRFYRIVSAGSRLLVREVPAEGTSLVPGDAYLLDMGVKLWQLNTKGSVGKERFKAAEFAQSLVNERRNTAPCEVQVFDEGGQGAWQFLSELGLDTMPSSATEEKPARPPTLYRLSDATGTATFDAVDPVARSSLASADAFLLDDAGSSTTPAIYVWIGAGATLNERRLAVQYAQAYLYREEQATRSHFAISIVKMNEGHETEAFLHALGE</sequence>
<protein>
    <submittedName>
        <fullName evidence="1">Uncharacterized protein</fullName>
    </submittedName>
</protein>
<keyword evidence="2" id="KW-1185">Reference proteome</keyword>
<proteinExistence type="predicted"/>
<dbReference type="Proteomes" id="UP001148662">
    <property type="component" value="Unassembled WGS sequence"/>
</dbReference>
<reference evidence="1" key="1">
    <citation type="submission" date="2022-07" db="EMBL/GenBank/DDBJ databases">
        <title>Genome Sequence of Phlebia brevispora.</title>
        <authorList>
            <person name="Buettner E."/>
        </authorList>
    </citation>
    <scope>NUCLEOTIDE SEQUENCE</scope>
    <source>
        <strain evidence="1">MPL23</strain>
    </source>
</reference>
<name>A0ACC1TCL8_9APHY</name>